<accession>A0A6I9RQQ8</accession>
<proteinExistence type="predicted"/>
<dbReference type="KEGG" id="egu:105051657"/>
<reference evidence="2" key="1">
    <citation type="submission" date="2025-08" db="UniProtKB">
        <authorList>
            <consortium name="RefSeq"/>
        </authorList>
    </citation>
    <scope>IDENTIFICATION</scope>
</reference>
<name>A0A6I9RQQ8_ELAGV</name>
<dbReference type="GeneID" id="105051657"/>
<evidence type="ECO:0000313" key="1">
    <source>
        <dbReference type="Proteomes" id="UP000504607"/>
    </source>
</evidence>
<protein>
    <submittedName>
        <fullName evidence="2">Uncharacterized protein LOC105051657</fullName>
    </submittedName>
</protein>
<evidence type="ECO:0000313" key="2">
    <source>
        <dbReference type="RefSeq" id="XP_010930481.1"/>
    </source>
</evidence>
<dbReference type="AlphaFoldDB" id="A0A6I9RQQ8"/>
<organism evidence="1 2">
    <name type="scientific">Elaeis guineensis var. tenera</name>
    <name type="common">Oil palm</name>
    <dbReference type="NCBI Taxonomy" id="51953"/>
    <lineage>
        <taxon>Eukaryota</taxon>
        <taxon>Viridiplantae</taxon>
        <taxon>Streptophyta</taxon>
        <taxon>Embryophyta</taxon>
        <taxon>Tracheophyta</taxon>
        <taxon>Spermatophyta</taxon>
        <taxon>Magnoliopsida</taxon>
        <taxon>Liliopsida</taxon>
        <taxon>Arecaceae</taxon>
        <taxon>Arecoideae</taxon>
        <taxon>Cocoseae</taxon>
        <taxon>Elaeidinae</taxon>
        <taxon>Elaeis</taxon>
    </lineage>
</organism>
<dbReference type="Pfam" id="PF04720">
    <property type="entry name" value="PDDEXK_6"/>
    <property type="match status" value="1"/>
</dbReference>
<dbReference type="Proteomes" id="UP000504607">
    <property type="component" value="Chromosome 9"/>
</dbReference>
<sequence>MGQFVEEKALGDECSGSLNDQLSVFFGEYFHESDHCSEDDGSFDVEDMLHCLERAEFWRDQECMLRDILAQSSTVGTKLLRDLTRSANMAREESDGCSSCARRAAVDRLRAMGYDAAVCVSKWKPTQSMPGGFHEYIDVLVSPTQEGNESRLLVELDFQSEFQMAKACQNYHDLINLLPETFVGKPKHLNRIVHILCDAGKRSLKEKGIHIGPWRKRKFVQKKWSSPHKRLSFKDDLYFATTSSSRLCTT</sequence>
<dbReference type="InterPro" id="IPR006502">
    <property type="entry name" value="PDDEXK-like"/>
</dbReference>
<dbReference type="OrthoDB" id="747933at2759"/>
<dbReference type="PANTHER" id="PTHR31579">
    <property type="entry name" value="OS03G0796600 PROTEIN"/>
    <property type="match status" value="1"/>
</dbReference>
<gene>
    <name evidence="2" type="primary">LOC105051657</name>
</gene>
<dbReference type="PANTHER" id="PTHR31579:SF49">
    <property type="entry name" value="DUF506 FAMILY PROTEIN"/>
    <property type="match status" value="1"/>
</dbReference>
<dbReference type="InParanoid" id="A0A6I9RQQ8"/>
<keyword evidence="1" id="KW-1185">Reference proteome</keyword>
<dbReference type="NCBIfam" id="TIGR01615">
    <property type="entry name" value="A_thal_3542"/>
    <property type="match status" value="1"/>
</dbReference>
<dbReference type="RefSeq" id="XP_010930481.1">
    <property type="nucleotide sequence ID" value="XM_010932179.2"/>
</dbReference>